<evidence type="ECO:0000256" key="5">
    <source>
        <dbReference type="SAM" id="Phobius"/>
    </source>
</evidence>
<dbReference type="EMBL" id="NIOJ01000013">
    <property type="protein sequence ID" value="PNU00088.1"/>
    <property type="molecule type" value="Genomic_DNA"/>
</dbReference>
<evidence type="ECO:0000313" key="7">
    <source>
        <dbReference type="Proteomes" id="UP000236151"/>
    </source>
</evidence>
<sequence>MNWSDWFVIGIIGIFGITGLKKGFIFSIFRLASFFISAIAAIRYYPVISDMLMKTELFENLKKSIYHNLIIRQDMQVPASGGQVGESAAHAIVGRLQLPGFLKGTLNSRLPGMSELIDGGRILDAISGELARMVIDIMSLIILYVLVRIGLAFLKVILRGIAQLPLFRQMDKLGGLAFGSLEGLFTVYLIFAITMLFSSAPWFHGFYEAVDKSLIASYFYENNLIMNWMFPE</sequence>
<evidence type="ECO:0000313" key="6">
    <source>
        <dbReference type="EMBL" id="PNU00088.1"/>
    </source>
</evidence>
<accession>A0A2K2F5D6</accession>
<dbReference type="KEGG" id="cthd:CDO33_15675"/>
<evidence type="ECO:0000256" key="3">
    <source>
        <dbReference type="ARBA" id="ARBA00022989"/>
    </source>
</evidence>
<name>A0A2K2F5D6_9CLOT</name>
<evidence type="ECO:0000256" key="1">
    <source>
        <dbReference type="ARBA" id="ARBA00004141"/>
    </source>
</evidence>
<dbReference type="Pfam" id="PF02674">
    <property type="entry name" value="Colicin_V"/>
    <property type="match status" value="2"/>
</dbReference>
<keyword evidence="4 5" id="KW-0472">Membrane</keyword>
<dbReference type="RefSeq" id="WP_103081024.1">
    <property type="nucleotide sequence ID" value="NZ_CP021850.1"/>
</dbReference>
<feature type="transmembrane region" description="Helical" evidence="5">
    <location>
        <begin position="6"/>
        <end position="24"/>
    </location>
</feature>
<organism evidence="6 7">
    <name type="scientific">Clostridium thermosuccinogenes</name>
    <dbReference type="NCBI Taxonomy" id="84032"/>
    <lineage>
        <taxon>Bacteria</taxon>
        <taxon>Bacillati</taxon>
        <taxon>Bacillota</taxon>
        <taxon>Clostridia</taxon>
        <taxon>Eubacteriales</taxon>
        <taxon>Clostridiaceae</taxon>
        <taxon>Clostridium</taxon>
    </lineage>
</organism>
<gene>
    <name evidence="6" type="ORF">CDQ84_07040</name>
</gene>
<protein>
    <submittedName>
        <fullName evidence="6">Colicin V production protein</fullName>
    </submittedName>
</protein>
<keyword evidence="2 5" id="KW-0812">Transmembrane</keyword>
<keyword evidence="7" id="KW-1185">Reference proteome</keyword>
<evidence type="ECO:0000256" key="4">
    <source>
        <dbReference type="ARBA" id="ARBA00023136"/>
    </source>
</evidence>
<feature type="transmembrane region" description="Helical" evidence="5">
    <location>
        <begin position="133"/>
        <end position="154"/>
    </location>
</feature>
<comment type="subcellular location">
    <subcellularLocation>
        <location evidence="1">Membrane</location>
        <topology evidence="1">Multi-pass membrane protein</topology>
    </subcellularLocation>
</comment>
<dbReference type="PANTHER" id="PTHR37306:SF1">
    <property type="entry name" value="COLICIN V PRODUCTION PROTEIN"/>
    <property type="match status" value="1"/>
</dbReference>
<evidence type="ECO:0000256" key="2">
    <source>
        <dbReference type="ARBA" id="ARBA00022692"/>
    </source>
</evidence>
<dbReference type="PANTHER" id="PTHR37306">
    <property type="entry name" value="COLICIN V PRODUCTION PROTEIN"/>
    <property type="match status" value="1"/>
</dbReference>
<dbReference type="InterPro" id="IPR003825">
    <property type="entry name" value="Colicin-V_CvpA"/>
</dbReference>
<dbReference type="GO" id="GO:0016020">
    <property type="term" value="C:membrane"/>
    <property type="evidence" value="ECO:0007669"/>
    <property type="project" value="UniProtKB-SubCell"/>
</dbReference>
<feature type="transmembrane region" description="Helical" evidence="5">
    <location>
        <begin position="175"/>
        <end position="197"/>
    </location>
</feature>
<proteinExistence type="predicted"/>
<dbReference type="GO" id="GO:0009403">
    <property type="term" value="P:toxin biosynthetic process"/>
    <property type="evidence" value="ECO:0007669"/>
    <property type="project" value="InterPro"/>
</dbReference>
<dbReference type="OrthoDB" id="2086606at2"/>
<dbReference type="AlphaFoldDB" id="A0A2K2F5D6"/>
<reference evidence="6 7" key="1">
    <citation type="submission" date="2017-06" db="EMBL/GenBank/DDBJ databases">
        <title>Investigating the central metabolism of Clostridium thermosuccinogenes.</title>
        <authorList>
            <person name="Koendjbiharie J.G."/>
            <person name="van Kranenburg R."/>
        </authorList>
    </citation>
    <scope>NUCLEOTIDE SEQUENCE [LARGE SCALE GENOMIC DNA]</scope>
    <source>
        <strain evidence="6 7">DSM 5806</strain>
    </source>
</reference>
<keyword evidence="3 5" id="KW-1133">Transmembrane helix</keyword>
<dbReference type="Proteomes" id="UP000236151">
    <property type="component" value="Unassembled WGS sequence"/>
</dbReference>
<comment type="caution">
    <text evidence="6">The sequence shown here is derived from an EMBL/GenBank/DDBJ whole genome shotgun (WGS) entry which is preliminary data.</text>
</comment>